<proteinExistence type="predicted"/>
<accession>A0A2K1Y0E3</accession>
<dbReference type="Proteomes" id="UP000006729">
    <property type="component" value="Chromosome 13"/>
</dbReference>
<name>A0A2K1Y0E3_POPTR</name>
<gene>
    <name evidence="1" type="ORF">POPTR_013G033700</name>
</gene>
<evidence type="ECO:0000313" key="1">
    <source>
        <dbReference type="EMBL" id="PNT06492.1"/>
    </source>
</evidence>
<sequence>MICVVYIYEQIADHFPGYYYLLDHRLAWLVVIEIMCLCEIPGKTSILLGVLHLNGRIQSTLVNLENQSPNLLRRSFAFSFCLTDGI</sequence>
<evidence type="ECO:0000313" key="2">
    <source>
        <dbReference type="Proteomes" id="UP000006729"/>
    </source>
</evidence>
<dbReference type="AlphaFoldDB" id="A0A2K1Y0E3"/>
<organism evidence="1 2">
    <name type="scientific">Populus trichocarpa</name>
    <name type="common">Western balsam poplar</name>
    <name type="synonym">Populus balsamifera subsp. trichocarpa</name>
    <dbReference type="NCBI Taxonomy" id="3694"/>
    <lineage>
        <taxon>Eukaryota</taxon>
        <taxon>Viridiplantae</taxon>
        <taxon>Streptophyta</taxon>
        <taxon>Embryophyta</taxon>
        <taxon>Tracheophyta</taxon>
        <taxon>Spermatophyta</taxon>
        <taxon>Magnoliopsida</taxon>
        <taxon>eudicotyledons</taxon>
        <taxon>Gunneridae</taxon>
        <taxon>Pentapetalae</taxon>
        <taxon>rosids</taxon>
        <taxon>fabids</taxon>
        <taxon>Malpighiales</taxon>
        <taxon>Salicaceae</taxon>
        <taxon>Saliceae</taxon>
        <taxon>Populus</taxon>
    </lineage>
</organism>
<dbReference type="InParanoid" id="A0A2K1Y0E3"/>
<reference evidence="1 2" key="1">
    <citation type="journal article" date="2006" name="Science">
        <title>The genome of black cottonwood, Populus trichocarpa (Torr. &amp; Gray).</title>
        <authorList>
            <person name="Tuskan G.A."/>
            <person name="Difazio S."/>
            <person name="Jansson S."/>
            <person name="Bohlmann J."/>
            <person name="Grigoriev I."/>
            <person name="Hellsten U."/>
            <person name="Putnam N."/>
            <person name="Ralph S."/>
            <person name="Rombauts S."/>
            <person name="Salamov A."/>
            <person name="Schein J."/>
            <person name="Sterck L."/>
            <person name="Aerts A."/>
            <person name="Bhalerao R.R."/>
            <person name="Bhalerao R.P."/>
            <person name="Blaudez D."/>
            <person name="Boerjan W."/>
            <person name="Brun A."/>
            <person name="Brunner A."/>
            <person name="Busov V."/>
            <person name="Campbell M."/>
            <person name="Carlson J."/>
            <person name="Chalot M."/>
            <person name="Chapman J."/>
            <person name="Chen G.L."/>
            <person name="Cooper D."/>
            <person name="Coutinho P.M."/>
            <person name="Couturier J."/>
            <person name="Covert S."/>
            <person name="Cronk Q."/>
            <person name="Cunningham R."/>
            <person name="Davis J."/>
            <person name="Degroeve S."/>
            <person name="Dejardin A."/>
            <person name="Depamphilis C."/>
            <person name="Detter J."/>
            <person name="Dirks B."/>
            <person name="Dubchak I."/>
            <person name="Duplessis S."/>
            <person name="Ehlting J."/>
            <person name="Ellis B."/>
            <person name="Gendler K."/>
            <person name="Goodstein D."/>
            <person name="Gribskov M."/>
            <person name="Grimwood J."/>
            <person name="Groover A."/>
            <person name="Gunter L."/>
            <person name="Hamberger B."/>
            <person name="Heinze B."/>
            <person name="Helariutta Y."/>
            <person name="Henrissat B."/>
            <person name="Holligan D."/>
            <person name="Holt R."/>
            <person name="Huang W."/>
            <person name="Islam-Faridi N."/>
            <person name="Jones S."/>
            <person name="Jones-Rhoades M."/>
            <person name="Jorgensen R."/>
            <person name="Joshi C."/>
            <person name="Kangasjarvi J."/>
            <person name="Karlsson J."/>
            <person name="Kelleher C."/>
            <person name="Kirkpatrick R."/>
            <person name="Kirst M."/>
            <person name="Kohler A."/>
            <person name="Kalluri U."/>
            <person name="Larimer F."/>
            <person name="Leebens-Mack J."/>
            <person name="Leple J.C."/>
            <person name="Locascio P."/>
            <person name="Lou Y."/>
            <person name="Lucas S."/>
            <person name="Martin F."/>
            <person name="Montanini B."/>
            <person name="Napoli C."/>
            <person name="Nelson D.R."/>
            <person name="Nelson C."/>
            <person name="Nieminen K."/>
            <person name="Nilsson O."/>
            <person name="Pereda V."/>
            <person name="Peter G."/>
            <person name="Philippe R."/>
            <person name="Pilate G."/>
            <person name="Poliakov A."/>
            <person name="Razumovskaya J."/>
            <person name="Richardson P."/>
            <person name="Rinaldi C."/>
            <person name="Ritland K."/>
            <person name="Rouze P."/>
            <person name="Ryaboy D."/>
            <person name="Schmutz J."/>
            <person name="Schrader J."/>
            <person name="Segerman B."/>
            <person name="Shin H."/>
            <person name="Siddiqui A."/>
            <person name="Sterky F."/>
            <person name="Terry A."/>
            <person name="Tsai C.J."/>
            <person name="Uberbacher E."/>
            <person name="Unneberg P."/>
            <person name="Vahala J."/>
            <person name="Wall K."/>
            <person name="Wessler S."/>
            <person name="Yang G."/>
            <person name="Yin T."/>
            <person name="Douglas C."/>
            <person name="Marra M."/>
            <person name="Sandberg G."/>
            <person name="Van de Peer Y."/>
            <person name="Rokhsar D."/>
        </authorList>
    </citation>
    <scope>NUCLEOTIDE SEQUENCE [LARGE SCALE GENOMIC DNA]</scope>
    <source>
        <strain evidence="2">cv. Nisqually</strain>
    </source>
</reference>
<protein>
    <submittedName>
        <fullName evidence="1">Uncharacterized protein</fullName>
    </submittedName>
</protein>
<dbReference type="EMBL" id="CM009302">
    <property type="protein sequence ID" value="PNT06492.1"/>
    <property type="molecule type" value="Genomic_DNA"/>
</dbReference>
<keyword evidence="2" id="KW-1185">Reference proteome</keyword>